<feature type="signal peptide" evidence="1">
    <location>
        <begin position="1"/>
        <end position="29"/>
    </location>
</feature>
<gene>
    <name evidence="2" type="ORF">WKW82_26190</name>
</gene>
<evidence type="ECO:0000313" key="2">
    <source>
        <dbReference type="EMBL" id="MEJ8850162.1"/>
    </source>
</evidence>
<organism evidence="2 3">
    <name type="scientific">Variovorax rhizosphaerae</name>
    <dbReference type="NCBI Taxonomy" id="1836200"/>
    <lineage>
        <taxon>Bacteria</taxon>
        <taxon>Pseudomonadati</taxon>
        <taxon>Pseudomonadota</taxon>
        <taxon>Betaproteobacteria</taxon>
        <taxon>Burkholderiales</taxon>
        <taxon>Comamonadaceae</taxon>
        <taxon>Variovorax</taxon>
    </lineage>
</organism>
<feature type="chain" id="PRO_5045925644" evidence="1">
    <location>
        <begin position="30"/>
        <end position="254"/>
    </location>
</feature>
<reference evidence="2 3" key="1">
    <citation type="submission" date="2024-03" db="EMBL/GenBank/DDBJ databases">
        <title>Novel species of the genus Variovorax.</title>
        <authorList>
            <person name="Liu Q."/>
            <person name="Xin Y.-H."/>
        </authorList>
    </citation>
    <scope>NUCLEOTIDE SEQUENCE [LARGE SCALE GENOMIC DNA]</scope>
    <source>
        <strain evidence="2 3">KACC 18900</strain>
    </source>
</reference>
<evidence type="ECO:0000256" key="1">
    <source>
        <dbReference type="SAM" id="SignalP"/>
    </source>
</evidence>
<name>A0ABU8WUG7_9BURK</name>
<keyword evidence="3" id="KW-1185">Reference proteome</keyword>
<comment type="caution">
    <text evidence="2">The sequence shown here is derived from an EMBL/GenBank/DDBJ whole genome shotgun (WGS) entry which is preliminary data.</text>
</comment>
<accession>A0ABU8WUG7</accession>
<protein>
    <submittedName>
        <fullName evidence="2">Uncharacterized protein</fullName>
    </submittedName>
</protein>
<sequence length="254" mass="27338">MGFCVIRLRGRLWFNSAVCLFGFASTVLAQTAAAPPASAPARVKARDIQTSNVVPASCMQAVASCIQPQNQVDGPSPDLMHQAYEKLFLCLRKALVAQDCTTKAVTPGEIEQMRTDTAALVTVASGATCAPPAQAKIPEKCLPEDKSASATSPVLKLRRLEQRTALVCNPTGAEVCNLLILRDLDGTGQYAAQQYVVRKGRTETVFLDSLRDKFCIAPSAEAKFSSDNCTPLQLPATMMREGQLTMNFPLSKLN</sequence>
<dbReference type="Proteomes" id="UP001385892">
    <property type="component" value="Unassembled WGS sequence"/>
</dbReference>
<dbReference type="EMBL" id="JBBKZT010000013">
    <property type="protein sequence ID" value="MEJ8850162.1"/>
    <property type="molecule type" value="Genomic_DNA"/>
</dbReference>
<evidence type="ECO:0000313" key="3">
    <source>
        <dbReference type="Proteomes" id="UP001385892"/>
    </source>
</evidence>
<proteinExistence type="predicted"/>
<dbReference type="RefSeq" id="WP_340345395.1">
    <property type="nucleotide sequence ID" value="NZ_JBBKZT010000013.1"/>
</dbReference>
<keyword evidence="1" id="KW-0732">Signal</keyword>